<gene>
    <name evidence="2" type="ORF">DKT69_23390</name>
</gene>
<comment type="caution">
    <text evidence="2">The sequence shown here is derived from an EMBL/GenBank/DDBJ whole genome shotgun (WGS) entry which is preliminary data.</text>
</comment>
<proteinExistence type="predicted"/>
<reference evidence="2 3" key="1">
    <citation type="submission" date="2018-05" db="EMBL/GenBank/DDBJ databases">
        <title>Micromonosporas from Atacama Desert.</title>
        <authorList>
            <person name="Carro L."/>
            <person name="Golinska P."/>
            <person name="Klenk H.-P."/>
            <person name="Goodfellow M."/>
        </authorList>
    </citation>
    <scope>NUCLEOTIDE SEQUENCE [LARGE SCALE GENOMIC DNA]</scope>
    <source>
        <strain evidence="2 3">4G51</strain>
    </source>
</reference>
<feature type="region of interest" description="Disordered" evidence="1">
    <location>
        <begin position="1"/>
        <end position="22"/>
    </location>
</feature>
<protein>
    <submittedName>
        <fullName evidence="2">Uncharacterized protein</fullName>
    </submittedName>
</protein>
<sequence length="75" mass="8404">MSGPHLVRNGSTDDGDTSETGSCYVSVNRLRHEAGLFMYPDMWHLSRQQVDAWNDGKLDVFEMSIGWDRDMGGPA</sequence>
<dbReference type="RefSeq" id="WP_109803650.1">
    <property type="nucleotide sequence ID" value="NZ_QGKS01000286.1"/>
</dbReference>
<name>A0A317DD84_9ACTN</name>
<organism evidence="2 3">
    <name type="scientific">Micromonospora sicca</name>
    <dbReference type="NCBI Taxonomy" id="2202420"/>
    <lineage>
        <taxon>Bacteria</taxon>
        <taxon>Bacillati</taxon>
        <taxon>Actinomycetota</taxon>
        <taxon>Actinomycetes</taxon>
        <taxon>Micromonosporales</taxon>
        <taxon>Micromonosporaceae</taxon>
        <taxon>Micromonospora</taxon>
    </lineage>
</organism>
<evidence type="ECO:0000313" key="3">
    <source>
        <dbReference type="Proteomes" id="UP000246050"/>
    </source>
</evidence>
<dbReference type="Proteomes" id="UP000246050">
    <property type="component" value="Unassembled WGS sequence"/>
</dbReference>
<dbReference type="EMBL" id="QGKS01000286">
    <property type="protein sequence ID" value="PWR12617.1"/>
    <property type="molecule type" value="Genomic_DNA"/>
</dbReference>
<evidence type="ECO:0000313" key="2">
    <source>
        <dbReference type="EMBL" id="PWR12617.1"/>
    </source>
</evidence>
<evidence type="ECO:0000256" key="1">
    <source>
        <dbReference type="SAM" id="MobiDB-lite"/>
    </source>
</evidence>
<accession>A0A317DD84</accession>
<dbReference type="AlphaFoldDB" id="A0A317DD84"/>